<dbReference type="InterPro" id="IPR003200">
    <property type="entry name" value="Nict_dMeBzImd_PRibTrfase"/>
</dbReference>
<evidence type="ECO:0000256" key="6">
    <source>
        <dbReference type="ARBA" id="ARBA00022676"/>
    </source>
</evidence>
<dbReference type="HAMAP" id="MF_00230">
    <property type="entry name" value="CobT"/>
    <property type="match status" value="1"/>
</dbReference>
<keyword evidence="6 10" id="KW-0328">Glycosyltransferase</keyword>
<dbReference type="AlphaFoldDB" id="A0A841I0W8"/>
<feature type="active site" description="Proton acceptor" evidence="10">
    <location>
        <position position="315"/>
    </location>
</feature>
<evidence type="ECO:0000256" key="10">
    <source>
        <dbReference type="HAMAP-Rule" id="MF_00230"/>
    </source>
</evidence>
<dbReference type="GO" id="GO:0009236">
    <property type="term" value="P:cobalamin biosynthetic process"/>
    <property type="evidence" value="ECO:0007669"/>
    <property type="project" value="UniProtKB-UniRule"/>
</dbReference>
<dbReference type="PANTHER" id="PTHR43463">
    <property type="entry name" value="NICOTINATE-NUCLEOTIDE--DIMETHYLBENZIMIDAZOLE PHOSPHORIBOSYLTRANSFERASE"/>
    <property type="match status" value="1"/>
</dbReference>
<comment type="pathway">
    <text evidence="1 10">Nucleoside biosynthesis; alpha-ribazole biosynthesis; alpha-ribazole from 5,6-dimethylbenzimidazole: step 1/2.</text>
</comment>
<comment type="caution">
    <text evidence="11">The sequence shown here is derived from an EMBL/GenBank/DDBJ whole genome shotgun (WGS) entry which is preliminary data.</text>
</comment>
<dbReference type="EMBL" id="JACHHG010000003">
    <property type="protein sequence ID" value="MBB6097742.1"/>
    <property type="molecule type" value="Genomic_DNA"/>
</dbReference>
<evidence type="ECO:0000256" key="4">
    <source>
        <dbReference type="ARBA" id="ARBA00015486"/>
    </source>
</evidence>
<dbReference type="PANTHER" id="PTHR43463:SF1">
    <property type="entry name" value="NICOTINATE-NUCLEOTIDE--DIMETHYLBENZIMIDAZOLE PHOSPHORIBOSYLTRANSFERASE"/>
    <property type="match status" value="1"/>
</dbReference>
<dbReference type="Gene3D" id="1.10.1610.10">
    <property type="match status" value="1"/>
</dbReference>
<sequence>MNDILDRIQPTDAQAQHAALERQRHLTKPLGALGDLEELSVRLAAVFGSPRPHPRGVSALVCAGDHGVTLEGVSAYPREVTVGMVANFLAGGAAVNAVARTVGARVRVINAGVDAELPDHPDLINRPVRRGTRNLLHEPALTREEALAAVRLGAAAAAAEIESGADLLVPGEMGIGNTTPAAAITARLLGLPAAAVTGRGTGVSDEALSHKVTVVQRALARAASEPTDPLGVLADLGGLEIAAMVGVILEGAARRRAVIIDGYIATAAALVAARLAPNAGGYLFASHLSAEPGHALQLEALGLTPLLRLNMRLGEGSGGVMCAPLLLAAAATLREMATFEEAGLV</sequence>
<dbReference type="InterPro" id="IPR023195">
    <property type="entry name" value="Nict_dMeBzImd_PRibTrfase_N"/>
</dbReference>
<evidence type="ECO:0000256" key="9">
    <source>
        <dbReference type="ARBA" id="ARBA00047340"/>
    </source>
</evidence>
<dbReference type="SUPFAM" id="SSF52733">
    <property type="entry name" value="Nicotinate mononucleotide:5,6-dimethylbenzimidazole phosphoribosyltransferase (CobT)"/>
    <property type="match status" value="1"/>
</dbReference>
<name>A0A841I0W8_9DEIO</name>
<evidence type="ECO:0000256" key="2">
    <source>
        <dbReference type="ARBA" id="ARBA00007110"/>
    </source>
</evidence>
<comment type="catalytic activity">
    <reaction evidence="9 10">
        <text>5,6-dimethylbenzimidazole + nicotinate beta-D-ribonucleotide = alpha-ribazole 5'-phosphate + nicotinate + H(+)</text>
        <dbReference type="Rhea" id="RHEA:11196"/>
        <dbReference type="ChEBI" id="CHEBI:15378"/>
        <dbReference type="ChEBI" id="CHEBI:15890"/>
        <dbReference type="ChEBI" id="CHEBI:32544"/>
        <dbReference type="ChEBI" id="CHEBI:57502"/>
        <dbReference type="ChEBI" id="CHEBI:57918"/>
        <dbReference type="EC" id="2.4.2.21"/>
    </reaction>
</comment>
<dbReference type="InterPro" id="IPR036087">
    <property type="entry name" value="Nict_dMeBzImd_PRibTrfase_sf"/>
</dbReference>
<dbReference type="FunFam" id="3.40.50.10210:FF:000001">
    <property type="entry name" value="Nicotinate-nucleotide--dimethylbenzimidazole phosphoribosyltransferase"/>
    <property type="match status" value="1"/>
</dbReference>
<dbReference type="CDD" id="cd02439">
    <property type="entry name" value="DMB-PRT_CobT"/>
    <property type="match status" value="1"/>
</dbReference>
<dbReference type="Pfam" id="PF02277">
    <property type="entry name" value="DBI_PRT"/>
    <property type="match status" value="1"/>
</dbReference>
<comment type="function">
    <text evidence="10">Catalyzes the synthesis of alpha-ribazole-5'-phosphate from nicotinate mononucleotide (NAMN) and 5,6-dimethylbenzimidazole (DMB).</text>
</comment>
<dbReference type="EC" id="2.4.2.21" evidence="3 10"/>
<proteinExistence type="inferred from homology"/>
<evidence type="ECO:0000256" key="1">
    <source>
        <dbReference type="ARBA" id="ARBA00005049"/>
    </source>
</evidence>
<gene>
    <name evidence="10" type="primary">cobT</name>
    <name evidence="11" type="ORF">HNR42_001159</name>
</gene>
<dbReference type="NCBIfam" id="NF000996">
    <property type="entry name" value="PRK00105.1"/>
    <property type="match status" value="1"/>
</dbReference>
<dbReference type="Gene3D" id="3.40.50.10210">
    <property type="match status" value="1"/>
</dbReference>
<dbReference type="RefSeq" id="WP_183985464.1">
    <property type="nucleotide sequence ID" value="NZ_JACHHG010000003.1"/>
</dbReference>
<dbReference type="UniPathway" id="UPA00061">
    <property type="reaction ID" value="UER00516"/>
</dbReference>
<dbReference type="NCBIfam" id="TIGR03160">
    <property type="entry name" value="cobT_DBIPRT"/>
    <property type="match status" value="1"/>
</dbReference>
<evidence type="ECO:0000256" key="8">
    <source>
        <dbReference type="ARBA" id="ARBA00030686"/>
    </source>
</evidence>
<evidence type="ECO:0000256" key="7">
    <source>
        <dbReference type="ARBA" id="ARBA00022679"/>
    </source>
</evidence>
<accession>A0A841I0W8</accession>
<organism evidence="11 12">
    <name type="scientific">Deinobacterium chartae</name>
    <dbReference type="NCBI Taxonomy" id="521158"/>
    <lineage>
        <taxon>Bacteria</taxon>
        <taxon>Thermotogati</taxon>
        <taxon>Deinococcota</taxon>
        <taxon>Deinococci</taxon>
        <taxon>Deinococcales</taxon>
        <taxon>Deinococcaceae</taxon>
        <taxon>Deinobacterium</taxon>
    </lineage>
</organism>
<dbReference type="GO" id="GO:0008939">
    <property type="term" value="F:nicotinate-nucleotide-dimethylbenzimidazole phosphoribosyltransferase activity"/>
    <property type="evidence" value="ECO:0007669"/>
    <property type="project" value="UniProtKB-UniRule"/>
</dbReference>
<evidence type="ECO:0000313" key="12">
    <source>
        <dbReference type="Proteomes" id="UP000569951"/>
    </source>
</evidence>
<keyword evidence="12" id="KW-1185">Reference proteome</keyword>
<reference evidence="11 12" key="1">
    <citation type="submission" date="2020-08" db="EMBL/GenBank/DDBJ databases">
        <title>Genomic Encyclopedia of Type Strains, Phase IV (KMG-IV): sequencing the most valuable type-strain genomes for metagenomic binning, comparative biology and taxonomic classification.</title>
        <authorList>
            <person name="Goeker M."/>
        </authorList>
    </citation>
    <scope>NUCLEOTIDE SEQUENCE [LARGE SCALE GENOMIC DNA]</scope>
    <source>
        <strain evidence="11 12">DSM 21458</strain>
    </source>
</reference>
<dbReference type="InterPro" id="IPR017846">
    <property type="entry name" value="Nict_dMeBzImd_PRibTrfase_bact"/>
</dbReference>
<keyword evidence="7 10" id="KW-0808">Transferase</keyword>
<protein>
    <recommendedName>
        <fullName evidence="4 10">Nicotinate-nucleotide--dimethylbenzimidazole phosphoribosyltransferase</fullName>
        <shortName evidence="10">NN:DBI PRT</shortName>
        <ecNumber evidence="3 10">2.4.2.21</ecNumber>
    </recommendedName>
    <alternativeName>
        <fullName evidence="8 10">N(1)-alpha-phosphoribosyltransferase</fullName>
    </alternativeName>
</protein>
<dbReference type="Proteomes" id="UP000569951">
    <property type="component" value="Unassembled WGS sequence"/>
</dbReference>
<evidence type="ECO:0000256" key="5">
    <source>
        <dbReference type="ARBA" id="ARBA00022573"/>
    </source>
</evidence>
<keyword evidence="5 10" id="KW-0169">Cobalamin biosynthesis</keyword>
<evidence type="ECO:0000256" key="3">
    <source>
        <dbReference type="ARBA" id="ARBA00011991"/>
    </source>
</evidence>
<comment type="similarity">
    <text evidence="2 10">Belongs to the CobT family.</text>
</comment>
<evidence type="ECO:0000313" key="11">
    <source>
        <dbReference type="EMBL" id="MBB6097742.1"/>
    </source>
</evidence>